<keyword evidence="5" id="KW-0812">Transmembrane</keyword>
<keyword evidence="6" id="KW-0677">Repeat</keyword>
<reference evidence="11 12" key="1">
    <citation type="journal article" date="2021" name="BMC Genomics">
        <title>Datura genome reveals duplications of psychoactive alkaloid biosynthetic genes and high mutation rate following tissue culture.</title>
        <authorList>
            <person name="Rajewski A."/>
            <person name="Carter-House D."/>
            <person name="Stajich J."/>
            <person name="Litt A."/>
        </authorList>
    </citation>
    <scope>NUCLEOTIDE SEQUENCE [LARGE SCALE GENOMIC DNA]</scope>
    <source>
        <strain evidence="11">AR-01</strain>
    </source>
</reference>
<keyword evidence="7" id="KW-1133">Transmembrane helix</keyword>
<evidence type="ECO:0000256" key="6">
    <source>
        <dbReference type="ARBA" id="ARBA00022737"/>
    </source>
</evidence>
<evidence type="ECO:0000313" key="12">
    <source>
        <dbReference type="Proteomes" id="UP000823775"/>
    </source>
</evidence>
<dbReference type="Proteomes" id="UP000823775">
    <property type="component" value="Unassembled WGS sequence"/>
</dbReference>
<keyword evidence="9" id="KW-0675">Receptor</keyword>
<comment type="subcellular location">
    <subcellularLocation>
        <location evidence="1">Cell membrane</location>
        <topology evidence="1">Single-pass type I membrane protein</topology>
    </subcellularLocation>
</comment>
<dbReference type="EMBL" id="JACEIK010004422">
    <property type="protein sequence ID" value="MCD9645413.1"/>
    <property type="molecule type" value="Genomic_DNA"/>
</dbReference>
<evidence type="ECO:0000256" key="3">
    <source>
        <dbReference type="ARBA" id="ARBA00022475"/>
    </source>
</evidence>
<keyword evidence="8" id="KW-0472">Membrane</keyword>
<organism evidence="11 12">
    <name type="scientific">Datura stramonium</name>
    <name type="common">Jimsonweed</name>
    <name type="synonym">Common thornapple</name>
    <dbReference type="NCBI Taxonomy" id="4076"/>
    <lineage>
        <taxon>Eukaryota</taxon>
        <taxon>Viridiplantae</taxon>
        <taxon>Streptophyta</taxon>
        <taxon>Embryophyta</taxon>
        <taxon>Tracheophyta</taxon>
        <taxon>Spermatophyta</taxon>
        <taxon>Magnoliopsida</taxon>
        <taxon>eudicotyledons</taxon>
        <taxon>Gunneridae</taxon>
        <taxon>Pentapetalae</taxon>
        <taxon>asterids</taxon>
        <taxon>lamiids</taxon>
        <taxon>Solanales</taxon>
        <taxon>Solanaceae</taxon>
        <taxon>Solanoideae</taxon>
        <taxon>Datureae</taxon>
        <taxon>Datura</taxon>
    </lineage>
</organism>
<evidence type="ECO:0000256" key="1">
    <source>
        <dbReference type="ARBA" id="ARBA00004251"/>
    </source>
</evidence>
<accession>A0ABS8VGY9</accession>
<evidence type="ECO:0000256" key="9">
    <source>
        <dbReference type="ARBA" id="ARBA00023170"/>
    </source>
</evidence>
<evidence type="ECO:0000256" key="5">
    <source>
        <dbReference type="ARBA" id="ARBA00022692"/>
    </source>
</evidence>
<comment type="caution">
    <text evidence="11">The sequence shown here is derived from an EMBL/GenBank/DDBJ whole genome shotgun (WGS) entry which is preliminary data.</text>
</comment>
<proteinExistence type="inferred from homology"/>
<name>A0ABS8VGY9_DATST</name>
<dbReference type="PANTHER" id="PTHR27004:SF428">
    <property type="entry name" value="OS01G0160600 PROTEIN"/>
    <property type="match status" value="1"/>
</dbReference>
<evidence type="ECO:0000313" key="11">
    <source>
        <dbReference type="EMBL" id="MCD9645413.1"/>
    </source>
</evidence>
<evidence type="ECO:0000256" key="8">
    <source>
        <dbReference type="ARBA" id="ARBA00023136"/>
    </source>
</evidence>
<keyword evidence="4" id="KW-0433">Leucine-rich repeat</keyword>
<dbReference type="SUPFAM" id="SSF52058">
    <property type="entry name" value="L domain-like"/>
    <property type="match status" value="1"/>
</dbReference>
<evidence type="ECO:0000256" key="7">
    <source>
        <dbReference type="ARBA" id="ARBA00022989"/>
    </source>
</evidence>
<dbReference type="Gene3D" id="3.80.10.10">
    <property type="entry name" value="Ribonuclease Inhibitor"/>
    <property type="match status" value="1"/>
</dbReference>
<dbReference type="InterPro" id="IPR001611">
    <property type="entry name" value="Leu-rich_rpt"/>
</dbReference>
<dbReference type="PANTHER" id="PTHR27004">
    <property type="entry name" value="RECEPTOR-LIKE PROTEIN 12 ISOFORM X1"/>
    <property type="match status" value="1"/>
</dbReference>
<gene>
    <name evidence="11" type="ORF">HAX54_034295</name>
</gene>
<protein>
    <submittedName>
        <fullName evidence="11">Uncharacterized protein</fullName>
    </submittedName>
</protein>
<sequence>MEEIPSSICNSTSQLEVLYLRRNNLKGEILQCLGNINSLRVLSMSRNILSGDIPSSICNLTSLQILDFGRNNLIGAIPQCFGNMTGYLEVLDMHHNSLSGTLSATFGIGSSLRSLNLHGNELKGKIPRSLTNCKELQVLDLGDNQLKDRFPMWLGTLPVLQVLSLRSNKLHGPIRSSRNENIFPELRIIDLSCNAFSGNLPVSLLQHFKAMRTIDRAMKSPTYKGDTYYQVAITVATKGLEREIVRILYLYTTIDLSSNRFEGHIPSVLGDLIALAITAATKGLEREIVMMDYVDSQFRRSEMMIWVSRQILNRDDQENGFDFRNLRYVKHKKIVGGVKLVVPLLSFKFYFKSM</sequence>
<evidence type="ECO:0000256" key="2">
    <source>
        <dbReference type="ARBA" id="ARBA00009592"/>
    </source>
</evidence>
<comment type="similarity">
    <text evidence="2">Belongs to the RLP family.</text>
</comment>
<dbReference type="Pfam" id="PF13855">
    <property type="entry name" value="LRR_8"/>
    <property type="match status" value="1"/>
</dbReference>
<dbReference type="InterPro" id="IPR032675">
    <property type="entry name" value="LRR_dom_sf"/>
</dbReference>
<evidence type="ECO:0000256" key="10">
    <source>
        <dbReference type="ARBA" id="ARBA00023180"/>
    </source>
</evidence>
<dbReference type="Pfam" id="PF00560">
    <property type="entry name" value="LRR_1"/>
    <property type="match status" value="5"/>
</dbReference>
<evidence type="ECO:0000256" key="4">
    <source>
        <dbReference type="ARBA" id="ARBA00022614"/>
    </source>
</evidence>
<keyword evidence="3" id="KW-1003">Cell membrane</keyword>
<keyword evidence="10" id="KW-0325">Glycoprotein</keyword>
<keyword evidence="12" id="KW-1185">Reference proteome</keyword>